<gene>
    <name evidence="7" type="primary">mltG</name>
    <name evidence="8" type="ORF">EV201_3006</name>
</gene>
<evidence type="ECO:0000256" key="2">
    <source>
        <dbReference type="ARBA" id="ARBA00022692"/>
    </source>
</evidence>
<evidence type="ECO:0000256" key="3">
    <source>
        <dbReference type="ARBA" id="ARBA00022989"/>
    </source>
</evidence>
<dbReference type="PANTHER" id="PTHR30518">
    <property type="entry name" value="ENDOLYTIC MUREIN TRANSGLYCOSYLASE"/>
    <property type="match status" value="1"/>
</dbReference>
<dbReference type="GO" id="GO:0008932">
    <property type="term" value="F:lytic endotransglycosylase activity"/>
    <property type="evidence" value="ECO:0007669"/>
    <property type="project" value="UniProtKB-UniRule"/>
</dbReference>
<dbReference type="Proteomes" id="UP000293562">
    <property type="component" value="Unassembled WGS sequence"/>
</dbReference>
<evidence type="ECO:0000256" key="6">
    <source>
        <dbReference type="ARBA" id="ARBA00023316"/>
    </source>
</evidence>
<dbReference type="Pfam" id="PF02618">
    <property type="entry name" value="YceG"/>
    <property type="match status" value="1"/>
</dbReference>
<dbReference type="GO" id="GO:0009252">
    <property type="term" value="P:peptidoglycan biosynthetic process"/>
    <property type="evidence" value="ECO:0007669"/>
    <property type="project" value="UniProtKB-UniRule"/>
</dbReference>
<comment type="function">
    <text evidence="7">Functions as a peptidoglycan terminase that cleaves nascent peptidoglycan strands endolytically to terminate their elongation.</text>
</comment>
<evidence type="ECO:0000256" key="5">
    <source>
        <dbReference type="ARBA" id="ARBA00023239"/>
    </source>
</evidence>
<dbReference type="PANTHER" id="PTHR30518:SF2">
    <property type="entry name" value="ENDOLYTIC MUREIN TRANSGLYCOSYLASE"/>
    <property type="match status" value="1"/>
</dbReference>
<protein>
    <recommendedName>
        <fullName evidence="7">Endolytic murein transglycosylase</fullName>
        <ecNumber evidence="7">4.2.2.29</ecNumber>
    </recommendedName>
    <alternativeName>
        <fullName evidence="7">Peptidoglycan lytic transglycosylase</fullName>
    </alternativeName>
    <alternativeName>
        <fullName evidence="7">Peptidoglycan polymerization terminase</fullName>
    </alternativeName>
</protein>
<dbReference type="EC" id="4.2.2.29" evidence="7"/>
<keyword evidence="3 7" id="KW-1133">Transmembrane helix</keyword>
<keyword evidence="5 7" id="KW-0456">Lyase</keyword>
<comment type="similarity">
    <text evidence="7">Belongs to the transglycosylase MltG family.</text>
</comment>
<reference evidence="8 9" key="1">
    <citation type="submission" date="2019-02" db="EMBL/GenBank/DDBJ databases">
        <title>Genomic Encyclopedia of Type Strains, Phase IV (KMG-IV): sequencing the most valuable type-strain genomes for metagenomic binning, comparative biology and taxonomic classification.</title>
        <authorList>
            <person name="Goeker M."/>
        </authorList>
    </citation>
    <scope>NUCLEOTIDE SEQUENCE [LARGE SCALE GENOMIC DNA]</scope>
    <source>
        <strain evidence="8 9">DSM 28825</strain>
    </source>
</reference>
<sequence>MFAFISKGNLSFRNSRGIDKLNYLYKFVGKEKTCKQRNMINLFRLEGLQSKKLKYALYVMFILFVVAGTVLLKYYRDIFSSNIDLGEKTELFIHIPSGSDMEGVLHIFEESKCVKNLESLEWVMEKKHYGQSVKAGRYRIENRISNNDLVNLLRAGHQAPVNLTFNNTRTLEEFAGKIGKQIEADSLSLLTFLRDEANIKPYGFKSETVIGLFIPNSYQVYWNMSPQTFTERMYREYVKFWNVERMKKASELNLSPIEISTLASIVDEETTKNDEKARVAGVYVNRLKRGIKLDADPTLKFAWGDFSMRRVLNKHKAIKSPYNTYKYAGLPPGPIRQPSISGIDSVLNCEKHKYIYFCASPEFNGYHVFARSLREHNKNAEKYQRALNKERIFK</sequence>
<dbReference type="InterPro" id="IPR003770">
    <property type="entry name" value="MLTG-like"/>
</dbReference>
<dbReference type="Gene3D" id="3.30.160.60">
    <property type="entry name" value="Classic Zinc Finger"/>
    <property type="match status" value="1"/>
</dbReference>
<dbReference type="HAMAP" id="MF_02065">
    <property type="entry name" value="MltG"/>
    <property type="match status" value="1"/>
</dbReference>
<keyword evidence="4 7" id="KW-0472">Membrane</keyword>
<evidence type="ECO:0000256" key="7">
    <source>
        <dbReference type="HAMAP-Rule" id="MF_02065"/>
    </source>
</evidence>
<evidence type="ECO:0000256" key="4">
    <source>
        <dbReference type="ARBA" id="ARBA00023136"/>
    </source>
</evidence>
<feature type="transmembrane region" description="Helical" evidence="7">
    <location>
        <begin position="55"/>
        <end position="75"/>
    </location>
</feature>
<keyword evidence="6 7" id="KW-0961">Cell wall biogenesis/degradation</keyword>
<dbReference type="Gene3D" id="3.30.1490.480">
    <property type="entry name" value="Endolytic murein transglycosylase"/>
    <property type="match status" value="1"/>
</dbReference>
<keyword evidence="9" id="KW-1185">Reference proteome</keyword>
<evidence type="ECO:0000313" key="9">
    <source>
        <dbReference type="Proteomes" id="UP000293562"/>
    </source>
</evidence>
<keyword evidence="2 7" id="KW-0812">Transmembrane</keyword>
<comment type="caution">
    <text evidence="8">The sequence shown here is derived from an EMBL/GenBank/DDBJ whole genome shotgun (WGS) entry which is preliminary data.</text>
</comment>
<evidence type="ECO:0000256" key="1">
    <source>
        <dbReference type="ARBA" id="ARBA00022475"/>
    </source>
</evidence>
<name>A0A4Q7V920_9BACT</name>
<dbReference type="EMBL" id="SHKN01000004">
    <property type="protein sequence ID" value="RZT91793.1"/>
    <property type="molecule type" value="Genomic_DNA"/>
</dbReference>
<proteinExistence type="inferred from homology"/>
<comment type="subcellular location">
    <subcellularLocation>
        <location evidence="7">Cell membrane</location>
        <topology evidence="7">Single-pass membrane protein</topology>
    </subcellularLocation>
</comment>
<organism evidence="8 9">
    <name type="scientific">Ancylomarina subtilis</name>
    <dbReference type="NCBI Taxonomy" id="1639035"/>
    <lineage>
        <taxon>Bacteria</taxon>
        <taxon>Pseudomonadati</taxon>
        <taxon>Bacteroidota</taxon>
        <taxon>Bacteroidia</taxon>
        <taxon>Marinilabiliales</taxon>
        <taxon>Marinifilaceae</taxon>
        <taxon>Ancylomarina</taxon>
    </lineage>
</organism>
<feature type="site" description="Important for catalytic activity" evidence="7">
    <location>
        <position position="269"/>
    </location>
</feature>
<dbReference type="GO" id="GO:0071555">
    <property type="term" value="P:cell wall organization"/>
    <property type="evidence" value="ECO:0007669"/>
    <property type="project" value="UniProtKB-KW"/>
</dbReference>
<comment type="catalytic activity">
    <reaction evidence="7">
        <text>a peptidoglycan chain = a peptidoglycan chain with N-acetyl-1,6-anhydromuramyl-[peptide] at the reducing end + a peptidoglycan chain with N-acetylglucosamine at the non-reducing end.</text>
        <dbReference type="EC" id="4.2.2.29"/>
    </reaction>
</comment>
<dbReference type="GO" id="GO:0005886">
    <property type="term" value="C:plasma membrane"/>
    <property type="evidence" value="ECO:0007669"/>
    <property type="project" value="UniProtKB-SubCell"/>
</dbReference>
<evidence type="ECO:0000313" key="8">
    <source>
        <dbReference type="EMBL" id="RZT91793.1"/>
    </source>
</evidence>
<dbReference type="AlphaFoldDB" id="A0A4Q7V920"/>
<keyword evidence="1 7" id="KW-1003">Cell membrane</keyword>
<dbReference type="NCBIfam" id="TIGR00247">
    <property type="entry name" value="endolytic transglycosylase MltG"/>
    <property type="match status" value="1"/>
</dbReference>
<accession>A0A4Q7V920</accession>
<dbReference type="CDD" id="cd08010">
    <property type="entry name" value="MltG_like"/>
    <property type="match status" value="1"/>
</dbReference>